<dbReference type="PROSITE" id="PS00726">
    <property type="entry name" value="AP_NUCLEASE_F1_1"/>
    <property type="match status" value="1"/>
</dbReference>
<dbReference type="Gene3D" id="3.60.10.10">
    <property type="entry name" value="Endonuclease/exonuclease/phosphatase"/>
    <property type="match status" value="1"/>
</dbReference>
<dbReference type="GO" id="GO:0016020">
    <property type="term" value="C:membrane"/>
    <property type="evidence" value="ECO:0007669"/>
    <property type="project" value="GOC"/>
</dbReference>
<evidence type="ECO:0000313" key="3">
    <source>
        <dbReference type="Proteomes" id="UP001162131"/>
    </source>
</evidence>
<dbReference type="GO" id="GO:0003677">
    <property type="term" value="F:DNA binding"/>
    <property type="evidence" value="ECO:0007669"/>
    <property type="project" value="InterPro"/>
</dbReference>
<dbReference type="Proteomes" id="UP001162131">
    <property type="component" value="Unassembled WGS sequence"/>
</dbReference>
<dbReference type="InterPro" id="IPR020847">
    <property type="entry name" value="AP_endonuclease_F1_BS"/>
</dbReference>
<organism evidence="2 3">
    <name type="scientific">Blepharisma stoltei</name>
    <dbReference type="NCBI Taxonomy" id="1481888"/>
    <lineage>
        <taxon>Eukaryota</taxon>
        <taxon>Sar</taxon>
        <taxon>Alveolata</taxon>
        <taxon>Ciliophora</taxon>
        <taxon>Postciliodesmatophora</taxon>
        <taxon>Heterotrichea</taxon>
        <taxon>Heterotrichida</taxon>
        <taxon>Blepharismidae</taxon>
        <taxon>Blepharisma</taxon>
    </lineage>
</organism>
<keyword evidence="3" id="KW-1185">Reference proteome</keyword>
<accession>A0AAU9I972</accession>
<feature type="domain" description="Endonuclease/exonuclease/phosphatase" evidence="1">
    <location>
        <begin position="99"/>
        <end position="352"/>
    </location>
</feature>
<dbReference type="AlphaFoldDB" id="A0AAU9I972"/>
<dbReference type="GO" id="GO:0005783">
    <property type="term" value="C:endoplasmic reticulum"/>
    <property type="evidence" value="ECO:0007669"/>
    <property type="project" value="TreeGrafter"/>
</dbReference>
<dbReference type="PANTHER" id="PTHR14859">
    <property type="entry name" value="CALCOFLUOR WHITE HYPERSENSITIVE PROTEIN PRECURSOR"/>
    <property type="match status" value="1"/>
</dbReference>
<protein>
    <recommendedName>
        <fullName evidence="1">Endonuclease/exonuclease/phosphatase domain-containing protein</fullName>
    </recommendedName>
</protein>
<dbReference type="InterPro" id="IPR051916">
    <property type="entry name" value="GPI-anchor_lipid_remodeler"/>
</dbReference>
<dbReference type="InterPro" id="IPR036691">
    <property type="entry name" value="Endo/exonu/phosph_ase_sf"/>
</dbReference>
<dbReference type="PANTHER" id="PTHR14859:SF1">
    <property type="entry name" value="PGAP2-INTERACTING PROTEIN"/>
    <property type="match status" value="1"/>
</dbReference>
<dbReference type="Pfam" id="PF03372">
    <property type="entry name" value="Exo_endo_phos"/>
    <property type="match status" value="1"/>
</dbReference>
<proteinExistence type="predicted"/>
<gene>
    <name evidence="2" type="ORF">BSTOLATCC_MIC155</name>
</gene>
<comment type="caution">
    <text evidence="2">The sequence shown here is derived from an EMBL/GenBank/DDBJ whole genome shotgun (WGS) entry which is preliminary data.</text>
</comment>
<sequence length="363" mass="41515">METQDSLKVLLESRTYSIFNFRSLTFQALKRSVCDLLEDPSSSFELKAPYLSGWVDIIDDSTYFTFIINAVSPLIYVFYPGAPSILRVQSYNLAIFGKHKKWDERMHMIAQQIKEVNPDIIGVQEAKRDPLYGLYGVERVLTKFIENVAGSNYSAQGRDMMKDILELIPEYPYSYLHDSMHYSDGSTEGIGIISRFPISNIKHIQLSKSDSDGNSRSCLRATISHPMKNLLVYNTHLTYDLKGQVKQASEILRFIDSEDDKFTAQLLIGDMNSEEKYPQPMRLLEGISQEPLSRGKLDDAWKSANGEEDGFTYPSWEPSERLDRIMFRNIEAPPVCEVTGYAETEDKWPSDHCTVFADFILTQ</sequence>
<evidence type="ECO:0000313" key="2">
    <source>
        <dbReference type="EMBL" id="CAG9309941.1"/>
    </source>
</evidence>
<dbReference type="GO" id="GO:0006506">
    <property type="term" value="P:GPI anchor biosynthetic process"/>
    <property type="evidence" value="ECO:0007669"/>
    <property type="project" value="TreeGrafter"/>
</dbReference>
<dbReference type="InterPro" id="IPR005135">
    <property type="entry name" value="Endo/exonuclease/phosphatase"/>
</dbReference>
<reference evidence="2" key="1">
    <citation type="submission" date="2021-09" db="EMBL/GenBank/DDBJ databases">
        <authorList>
            <consortium name="AG Swart"/>
            <person name="Singh M."/>
            <person name="Singh A."/>
            <person name="Seah K."/>
            <person name="Emmerich C."/>
        </authorList>
    </citation>
    <scope>NUCLEOTIDE SEQUENCE</scope>
    <source>
        <strain evidence="2">ATCC30299</strain>
    </source>
</reference>
<dbReference type="GO" id="GO:0006281">
    <property type="term" value="P:DNA repair"/>
    <property type="evidence" value="ECO:0007669"/>
    <property type="project" value="InterPro"/>
</dbReference>
<dbReference type="SUPFAM" id="SSF56219">
    <property type="entry name" value="DNase I-like"/>
    <property type="match status" value="1"/>
</dbReference>
<dbReference type="GO" id="GO:0004519">
    <property type="term" value="F:endonuclease activity"/>
    <property type="evidence" value="ECO:0007669"/>
    <property type="project" value="InterPro"/>
</dbReference>
<dbReference type="EMBL" id="CAJZBQ010000001">
    <property type="protein sequence ID" value="CAG9309941.1"/>
    <property type="molecule type" value="Genomic_DNA"/>
</dbReference>
<name>A0AAU9I972_9CILI</name>
<evidence type="ECO:0000259" key="1">
    <source>
        <dbReference type="Pfam" id="PF03372"/>
    </source>
</evidence>